<dbReference type="Proteomes" id="UP001501842">
    <property type="component" value="Unassembled WGS sequence"/>
</dbReference>
<dbReference type="PANTHER" id="PTHR31157">
    <property type="entry name" value="SCP DOMAIN-CONTAINING PROTEIN"/>
    <property type="match status" value="1"/>
</dbReference>
<evidence type="ECO:0000313" key="3">
    <source>
        <dbReference type="EMBL" id="GAA2738557.1"/>
    </source>
</evidence>
<dbReference type="Gene3D" id="3.40.33.10">
    <property type="entry name" value="CAP"/>
    <property type="match status" value="1"/>
</dbReference>
<keyword evidence="4" id="KW-1185">Reference proteome</keyword>
<organism evidence="3 4">
    <name type="scientific">Actinocorallia aurantiaca</name>
    <dbReference type="NCBI Taxonomy" id="46204"/>
    <lineage>
        <taxon>Bacteria</taxon>
        <taxon>Bacillati</taxon>
        <taxon>Actinomycetota</taxon>
        <taxon>Actinomycetes</taxon>
        <taxon>Streptosporangiales</taxon>
        <taxon>Thermomonosporaceae</taxon>
        <taxon>Actinocorallia</taxon>
    </lineage>
</organism>
<dbReference type="SUPFAM" id="SSF55797">
    <property type="entry name" value="PR-1-like"/>
    <property type="match status" value="1"/>
</dbReference>
<evidence type="ECO:0000313" key="4">
    <source>
        <dbReference type="Proteomes" id="UP001501842"/>
    </source>
</evidence>
<dbReference type="InterPro" id="IPR035940">
    <property type="entry name" value="CAP_sf"/>
</dbReference>
<dbReference type="CDD" id="cd05379">
    <property type="entry name" value="CAP_bacterial"/>
    <property type="match status" value="1"/>
</dbReference>
<sequence length="165" mass="17571">MTPKYLLVPALALTLATGLGASPASAAPAPGSPAAERAAVPAMTKAEKKVLALTNAARKKNGCKPLKGNKRLALSARRHSKDMAVNKYFSHTSKDGSSPWDRIRRAGYKGSPAAENIAYGYPSANAVVKGWMNSPGHRANILNCKIKSLGVGKYKSYWTQNFGWS</sequence>
<feature type="chain" id="PRO_5047161430" description="SCP domain-containing protein" evidence="1">
    <location>
        <begin position="27"/>
        <end position="165"/>
    </location>
</feature>
<reference evidence="4" key="1">
    <citation type="journal article" date="2019" name="Int. J. Syst. Evol. Microbiol.">
        <title>The Global Catalogue of Microorganisms (GCM) 10K type strain sequencing project: providing services to taxonomists for standard genome sequencing and annotation.</title>
        <authorList>
            <consortium name="The Broad Institute Genomics Platform"/>
            <consortium name="The Broad Institute Genome Sequencing Center for Infectious Disease"/>
            <person name="Wu L."/>
            <person name="Ma J."/>
        </authorList>
    </citation>
    <scope>NUCLEOTIDE SEQUENCE [LARGE SCALE GENOMIC DNA]</scope>
    <source>
        <strain evidence="4">JCM 8201</strain>
    </source>
</reference>
<gene>
    <name evidence="3" type="ORF">GCM10010439_72980</name>
</gene>
<feature type="signal peptide" evidence="1">
    <location>
        <begin position="1"/>
        <end position="26"/>
    </location>
</feature>
<evidence type="ECO:0000256" key="1">
    <source>
        <dbReference type="SAM" id="SignalP"/>
    </source>
</evidence>
<proteinExistence type="predicted"/>
<evidence type="ECO:0000259" key="2">
    <source>
        <dbReference type="Pfam" id="PF00188"/>
    </source>
</evidence>
<accession>A0ABP6H9G2</accession>
<dbReference type="InterPro" id="IPR014044">
    <property type="entry name" value="CAP_dom"/>
</dbReference>
<comment type="caution">
    <text evidence="3">The sequence shown here is derived from an EMBL/GenBank/DDBJ whole genome shotgun (WGS) entry which is preliminary data.</text>
</comment>
<name>A0ABP6H9G2_9ACTN</name>
<dbReference type="Pfam" id="PF00188">
    <property type="entry name" value="CAP"/>
    <property type="match status" value="1"/>
</dbReference>
<feature type="domain" description="SCP" evidence="2">
    <location>
        <begin position="51"/>
        <end position="162"/>
    </location>
</feature>
<dbReference type="PANTHER" id="PTHR31157:SF1">
    <property type="entry name" value="SCP DOMAIN-CONTAINING PROTEIN"/>
    <property type="match status" value="1"/>
</dbReference>
<keyword evidence="1" id="KW-0732">Signal</keyword>
<dbReference type="EMBL" id="BAAATZ010000042">
    <property type="protein sequence ID" value="GAA2738557.1"/>
    <property type="molecule type" value="Genomic_DNA"/>
</dbReference>
<protein>
    <recommendedName>
        <fullName evidence="2">SCP domain-containing protein</fullName>
    </recommendedName>
</protein>
<dbReference type="RefSeq" id="WP_344458181.1">
    <property type="nucleotide sequence ID" value="NZ_BAAATZ010000042.1"/>
</dbReference>